<accession>A0A1S5VV42</accession>
<geneLocation type="mitochondrion" evidence="1"/>
<protein>
    <submittedName>
        <fullName evidence="1">ATP synthase F0 subunit 8</fullName>
    </submittedName>
</protein>
<name>A0A1S5VV42_9NEOP</name>
<organism evidence="1">
    <name type="scientific">Aciculitermes sp. T3.10f</name>
    <dbReference type="NCBI Taxonomy" id="1934903"/>
    <lineage>
        <taxon>Eukaryota</taxon>
        <taxon>Metazoa</taxon>
        <taxon>Ecdysozoa</taxon>
        <taxon>Arthropoda</taxon>
        <taxon>Hexapoda</taxon>
        <taxon>Insecta</taxon>
        <taxon>Pterygota</taxon>
        <taxon>Neoptera</taxon>
        <taxon>Polyneoptera</taxon>
        <taxon>Dictyoptera</taxon>
        <taxon>Blattodea</taxon>
        <taxon>Blattoidea</taxon>
        <taxon>Termitoidae</taxon>
        <taxon>Termitidae</taxon>
        <taxon>Nasutitermitinae</taxon>
        <taxon>Aciculitermes</taxon>
    </lineage>
</organism>
<dbReference type="EMBL" id="KY224659">
    <property type="protein sequence ID" value="AQP29785.1"/>
    <property type="molecule type" value="Genomic_DNA"/>
</dbReference>
<reference evidence="1" key="1">
    <citation type="journal article" date="2016" name="Mol. Biol. Evol.">
        <title>Mitochondrial Phylogenomics Resolves the Global Spread of Higher Termites, Ecosystem Engineers of the Tropics.</title>
        <authorList>
            <person name="Bourguignon T."/>
            <person name="Lo N."/>
            <person name="Sobotnik J."/>
            <person name="Ho S.Y."/>
            <person name="Iqbal N."/>
            <person name="Coissac E."/>
            <person name="Lee M."/>
            <person name="Jendryka M.M."/>
            <person name="Sillam-Dusses D."/>
            <person name="Krizkova B."/>
            <person name="Roisin Y."/>
            <person name="Evans T.A."/>
        </authorList>
    </citation>
    <scope>NUCLEOTIDE SEQUENCE</scope>
    <source>
        <strain evidence="1">T3.10f__2</strain>
    </source>
</reference>
<evidence type="ECO:0000313" key="1">
    <source>
        <dbReference type="EMBL" id="AQP29785.1"/>
    </source>
</evidence>
<sequence>MPQMMPMESTLL</sequence>
<gene>
    <name evidence="1" type="primary">atp8</name>
</gene>
<proteinExistence type="predicted"/>
<keyword evidence="1" id="KW-0496">Mitochondrion</keyword>